<sequence>MYYFISLQIEEAAGNMLMLSGPLIDVYLTKLGEEVASRLRRNNSTGLATFADFIPSQAFTPIMYLIQRYGGQVSHFQGRGPYGKVEIKITSLEVLEAVLSGERSDGRNYFMRQHFDRERTPDKKVISHYRGVTEVLVNEALPFTMQYSSSRHKVKVSFYRQKYDRNGMVENSVLQAAGSS</sequence>
<organism evidence="1 2">
    <name type="scientific">Branchiostoma belcheri</name>
    <name type="common">Amphioxus</name>
    <dbReference type="NCBI Taxonomy" id="7741"/>
    <lineage>
        <taxon>Eukaryota</taxon>
        <taxon>Metazoa</taxon>
        <taxon>Chordata</taxon>
        <taxon>Cephalochordata</taxon>
        <taxon>Leptocardii</taxon>
        <taxon>Amphioxiformes</taxon>
        <taxon>Branchiostomatidae</taxon>
        <taxon>Branchiostoma</taxon>
    </lineage>
</organism>
<gene>
    <name evidence="2" type="primary">LOC109479596</name>
</gene>
<protein>
    <submittedName>
        <fullName evidence="2">Uncharacterized protein LOC109479596</fullName>
    </submittedName>
</protein>
<reference evidence="2" key="1">
    <citation type="submission" date="2025-08" db="UniProtKB">
        <authorList>
            <consortium name="RefSeq"/>
        </authorList>
    </citation>
    <scope>IDENTIFICATION</scope>
    <source>
        <tissue evidence="2">Gonad</tissue>
    </source>
</reference>
<dbReference type="AlphaFoldDB" id="A0A6P5A5U9"/>
<dbReference type="Proteomes" id="UP000515135">
    <property type="component" value="Unplaced"/>
</dbReference>
<evidence type="ECO:0000313" key="2">
    <source>
        <dbReference type="RefSeq" id="XP_019637146.1"/>
    </source>
</evidence>
<dbReference type="OrthoDB" id="10304941at2759"/>
<proteinExistence type="predicted"/>
<dbReference type="GeneID" id="109479596"/>
<name>A0A6P5A5U9_BRABE</name>
<accession>A0A6P5A5U9</accession>
<keyword evidence="1" id="KW-1185">Reference proteome</keyword>
<dbReference type="KEGG" id="bbel:109479596"/>
<dbReference type="RefSeq" id="XP_019637146.1">
    <property type="nucleotide sequence ID" value="XM_019781587.1"/>
</dbReference>
<evidence type="ECO:0000313" key="1">
    <source>
        <dbReference type="Proteomes" id="UP000515135"/>
    </source>
</evidence>